<dbReference type="EMBL" id="LKEV01000005">
    <property type="protein sequence ID" value="KQB86010.1"/>
    <property type="molecule type" value="Genomic_DNA"/>
</dbReference>
<evidence type="ECO:0000256" key="5">
    <source>
        <dbReference type="RuleBase" id="RU361279"/>
    </source>
</evidence>
<comment type="cofactor">
    <cofactor evidence="5">
        <name>Mg(2+)</name>
        <dbReference type="ChEBI" id="CHEBI:18420"/>
    </cofactor>
</comment>
<dbReference type="AlphaFoldDB" id="A0A0N8W087"/>
<keyword evidence="5" id="KW-0460">Magnesium</keyword>
<comment type="similarity">
    <text evidence="1 5">Belongs to the 5-formyltetrahydrofolate cyclo-ligase family.</text>
</comment>
<comment type="catalytic activity">
    <reaction evidence="5">
        <text>(6S)-5-formyl-5,6,7,8-tetrahydrofolate + ATP = (6R)-5,10-methenyltetrahydrofolate + ADP + phosphate</text>
        <dbReference type="Rhea" id="RHEA:10488"/>
        <dbReference type="ChEBI" id="CHEBI:30616"/>
        <dbReference type="ChEBI" id="CHEBI:43474"/>
        <dbReference type="ChEBI" id="CHEBI:57455"/>
        <dbReference type="ChEBI" id="CHEBI:57457"/>
        <dbReference type="ChEBI" id="CHEBI:456216"/>
        <dbReference type="EC" id="6.3.3.2"/>
    </reaction>
</comment>
<comment type="caution">
    <text evidence="6">The sequence shown here is derived from an EMBL/GenBank/DDBJ whole genome shotgun (WGS) entry which is preliminary data.</text>
</comment>
<dbReference type="RefSeq" id="WP_055178340.1">
    <property type="nucleotide sequence ID" value="NZ_JAUSQY010000001.1"/>
</dbReference>
<gene>
    <name evidence="6" type="ORF">Clow_01753</name>
</gene>
<dbReference type="GO" id="GO:0030272">
    <property type="term" value="F:5-formyltetrahydrofolate cyclo-ligase activity"/>
    <property type="evidence" value="ECO:0007669"/>
    <property type="project" value="UniProtKB-EC"/>
</dbReference>
<evidence type="ECO:0000256" key="1">
    <source>
        <dbReference type="ARBA" id="ARBA00010638"/>
    </source>
</evidence>
<feature type="binding site" evidence="4">
    <location>
        <begin position="127"/>
        <end position="135"/>
    </location>
    <ligand>
        <name>ATP</name>
        <dbReference type="ChEBI" id="CHEBI:30616"/>
    </ligand>
</feature>
<keyword evidence="3 4" id="KW-0067">ATP-binding</keyword>
<dbReference type="InterPro" id="IPR037171">
    <property type="entry name" value="NagB/RpiA_transferase-like"/>
</dbReference>
<dbReference type="PIRSF" id="PIRSF006806">
    <property type="entry name" value="FTHF_cligase"/>
    <property type="match status" value="1"/>
</dbReference>
<dbReference type="Gene3D" id="3.40.50.10420">
    <property type="entry name" value="NagB/RpiA/CoA transferase-like"/>
    <property type="match status" value="1"/>
</dbReference>
<evidence type="ECO:0000313" key="6">
    <source>
        <dbReference type="EMBL" id="KQB86010.1"/>
    </source>
</evidence>
<accession>A0A0N8W087</accession>
<dbReference type="InterPro" id="IPR002698">
    <property type="entry name" value="FTHF_cligase"/>
</dbReference>
<feature type="binding site" evidence="4">
    <location>
        <position position="52"/>
    </location>
    <ligand>
        <name>substrate</name>
    </ligand>
</feature>
<dbReference type="GO" id="GO:0035999">
    <property type="term" value="P:tetrahydrofolate interconversion"/>
    <property type="evidence" value="ECO:0007669"/>
    <property type="project" value="TreeGrafter"/>
</dbReference>
<dbReference type="PATRIC" id="fig|1544413.3.peg.1761"/>
<organism evidence="6 7">
    <name type="scientific">Corynebacterium lowii</name>
    <dbReference type="NCBI Taxonomy" id="1544413"/>
    <lineage>
        <taxon>Bacteria</taxon>
        <taxon>Bacillati</taxon>
        <taxon>Actinomycetota</taxon>
        <taxon>Actinomycetes</taxon>
        <taxon>Mycobacteriales</taxon>
        <taxon>Corynebacteriaceae</taxon>
        <taxon>Corynebacterium</taxon>
    </lineage>
</organism>
<dbReference type="GO" id="GO:0009396">
    <property type="term" value="P:folic acid-containing compound biosynthetic process"/>
    <property type="evidence" value="ECO:0007669"/>
    <property type="project" value="TreeGrafter"/>
</dbReference>
<evidence type="ECO:0000256" key="4">
    <source>
        <dbReference type="PIRSR" id="PIRSR006806-1"/>
    </source>
</evidence>
<dbReference type="GO" id="GO:0046872">
    <property type="term" value="F:metal ion binding"/>
    <property type="evidence" value="ECO:0007669"/>
    <property type="project" value="UniProtKB-KW"/>
</dbReference>
<name>A0A0N8W087_9CORY</name>
<dbReference type="STRING" id="1544413.Clow_01753"/>
<keyword evidence="2 4" id="KW-0547">Nucleotide-binding</keyword>
<dbReference type="PANTHER" id="PTHR23407:SF1">
    <property type="entry name" value="5-FORMYLTETRAHYDROFOLATE CYCLO-LIGASE"/>
    <property type="match status" value="1"/>
</dbReference>
<dbReference type="GO" id="GO:0005524">
    <property type="term" value="F:ATP binding"/>
    <property type="evidence" value="ECO:0007669"/>
    <property type="project" value="UniProtKB-KW"/>
</dbReference>
<reference evidence="6 7" key="1">
    <citation type="submission" date="2015-10" db="EMBL/GenBank/DDBJ databases">
        <title>Corynebacteirum lowii and Corynebacterium oculi species nova, derived from human clinical disease and and emended description of Corynebacterium mastiditis.</title>
        <authorList>
            <person name="Bernard K."/>
            <person name="Pacheco A.L."/>
            <person name="Mcdougall C."/>
            <person name="Burtx T."/>
            <person name="Weibe D."/>
            <person name="Tyler S."/>
            <person name="Olson A.B."/>
            <person name="Cnockaert M."/>
            <person name="Eguchi H."/>
            <person name="Kuwahara T."/>
            <person name="Nakayama-Imaohji H."/>
            <person name="Boudewijins M."/>
            <person name="Van Hoecke F."/>
            <person name="Bernier A.-M."/>
            <person name="Vandamme P."/>
        </authorList>
    </citation>
    <scope>NUCLEOTIDE SEQUENCE [LARGE SCALE GENOMIC DNA]</scope>
    <source>
        <strain evidence="6 7">NML 130206</strain>
    </source>
</reference>
<sequence>MNKEELRRRLLHARRHRPHKQRDDAALATQCLRLLDSRGPGAVAAYHPLPSEPGYGSLLPALRSTGRDILLPITHPEGRLTWAYDAPTRTGALGIAEPTGKEYGGEILLTCALIVVPALGLTPQGYRLGKGGGYYDRSLSTLYRSGENRPPVAALVYPEEIRADISVEPHDQPVDYLVEPKGWRRQSK</sequence>
<evidence type="ECO:0000256" key="3">
    <source>
        <dbReference type="ARBA" id="ARBA00022840"/>
    </source>
</evidence>
<protein>
    <recommendedName>
        <fullName evidence="5">5-formyltetrahydrofolate cyclo-ligase</fullName>
        <ecNumber evidence="5">6.3.3.2</ecNumber>
    </recommendedName>
</protein>
<keyword evidence="7" id="KW-1185">Reference proteome</keyword>
<feature type="binding site" evidence="4">
    <location>
        <begin position="3"/>
        <end position="7"/>
    </location>
    <ligand>
        <name>ATP</name>
        <dbReference type="ChEBI" id="CHEBI:30616"/>
    </ligand>
</feature>
<dbReference type="NCBIfam" id="TIGR02727">
    <property type="entry name" value="MTHFS_bact"/>
    <property type="match status" value="1"/>
</dbReference>
<evidence type="ECO:0000256" key="2">
    <source>
        <dbReference type="ARBA" id="ARBA00022741"/>
    </source>
</evidence>
<proteinExistence type="inferred from homology"/>
<dbReference type="Pfam" id="PF01812">
    <property type="entry name" value="5-FTHF_cyc-lig"/>
    <property type="match status" value="1"/>
</dbReference>
<keyword evidence="6" id="KW-0436">Ligase</keyword>
<dbReference type="PANTHER" id="PTHR23407">
    <property type="entry name" value="ATPASE INHIBITOR/5-FORMYLTETRAHYDROFOLATE CYCLO-LIGASE"/>
    <property type="match status" value="1"/>
</dbReference>
<dbReference type="EC" id="6.3.3.2" evidence="5"/>
<dbReference type="Proteomes" id="UP000050488">
    <property type="component" value="Unassembled WGS sequence"/>
</dbReference>
<keyword evidence="5" id="KW-0479">Metal-binding</keyword>
<dbReference type="SUPFAM" id="SSF100950">
    <property type="entry name" value="NagB/RpiA/CoA transferase-like"/>
    <property type="match status" value="1"/>
</dbReference>
<evidence type="ECO:0000313" key="7">
    <source>
        <dbReference type="Proteomes" id="UP000050488"/>
    </source>
</evidence>
<dbReference type="InterPro" id="IPR024185">
    <property type="entry name" value="FTHF_cligase-like_sf"/>
</dbReference>